<feature type="transmembrane region" description="Helical" evidence="1">
    <location>
        <begin position="242"/>
        <end position="264"/>
    </location>
</feature>
<evidence type="ECO:0000259" key="2">
    <source>
        <dbReference type="Pfam" id="PF01757"/>
    </source>
</evidence>
<dbReference type="PANTHER" id="PTHR23028">
    <property type="entry name" value="ACETYLTRANSFERASE"/>
    <property type="match status" value="1"/>
</dbReference>
<keyword evidence="3" id="KW-0012">Acyltransferase</keyword>
<evidence type="ECO:0000313" key="3">
    <source>
        <dbReference type="EMBL" id="XBO40181.1"/>
    </source>
</evidence>
<dbReference type="EMBL" id="CP157484">
    <property type="protein sequence ID" value="XBO40181.1"/>
    <property type="molecule type" value="Genomic_DNA"/>
</dbReference>
<name>A0AAU7JIR9_9HYPH</name>
<keyword evidence="1" id="KW-0472">Membrane</keyword>
<feature type="transmembrane region" description="Helical" evidence="1">
    <location>
        <begin position="163"/>
        <end position="188"/>
    </location>
</feature>
<dbReference type="PANTHER" id="PTHR23028:SF134">
    <property type="entry name" value="PUTATIVE (AFU_ORTHOLOGUE AFUA_4G08520)-RELATED"/>
    <property type="match status" value="1"/>
</dbReference>
<protein>
    <submittedName>
        <fullName evidence="3">Acyltransferase</fullName>
        <ecNumber evidence="3">2.3.-.-</ecNumber>
    </submittedName>
</protein>
<reference evidence="3" key="1">
    <citation type="submission" date="2024-05" db="EMBL/GenBank/DDBJ databases">
        <authorList>
            <person name="Kim S."/>
            <person name="Heo J."/>
            <person name="Choi H."/>
            <person name="Choi Y."/>
            <person name="Kwon S.-W."/>
            <person name="Kim Y."/>
        </authorList>
    </citation>
    <scope>NUCLEOTIDE SEQUENCE</scope>
    <source>
        <strain evidence="3">KACC 23698</strain>
    </source>
</reference>
<feature type="transmembrane region" description="Helical" evidence="1">
    <location>
        <begin position="89"/>
        <end position="111"/>
    </location>
</feature>
<feature type="transmembrane region" description="Helical" evidence="1">
    <location>
        <begin position="50"/>
        <end position="68"/>
    </location>
</feature>
<keyword evidence="1" id="KW-0812">Transmembrane</keyword>
<dbReference type="InterPro" id="IPR002656">
    <property type="entry name" value="Acyl_transf_3_dom"/>
</dbReference>
<feature type="transmembrane region" description="Helical" evidence="1">
    <location>
        <begin position="310"/>
        <end position="327"/>
    </location>
</feature>
<dbReference type="InterPro" id="IPR050879">
    <property type="entry name" value="Acyltransferase_3"/>
</dbReference>
<evidence type="ECO:0000256" key="1">
    <source>
        <dbReference type="SAM" id="Phobius"/>
    </source>
</evidence>
<dbReference type="Pfam" id="PF01757">
    <property type="entry name" value="Acyl_transf_3"/>
    <property type="match status" value="1"/>
</dbReference>
<dbReference type="GO" id="GO:0016747">
    <property type="term" value="F:acyltransferase activity, transferring groups other than amino-acyl groups"/>
    <property type="evidence" value="ECO:0007669"/>
    <property type="project" value="InterPro"/>
</dbReference>
<feature type="transmembrane region" description="Helical" evidence="1">
    <location>
        <begin position="270"/>
        <end position="289"/>
    </location>
</feature>
<sequence>MGISANQRYKQLDSLRGVAALVVVLGHLYLTVNDDGVSGLFRTPLSPFVTGPAAVVLFFVLSGFVLSLPYASGRGRRYLAYAVGRLCRLYLPLLATVILSAALAWTFAGAAPPPALTQTFRTWNLPLSADNLVSHLALSGYPLDATRLDPPMWSLIMEVRASLLFPALFFFVWRFGLASVAAGLIVAFLCVRLKTSLGDPSTVDARDLIGTLLLTGRYLVFFLMGIACALRLDDLRAIYGKLTPALHVAACGAGVLIATMLAISGKASGGSAYLFYGCSAVYVISGCLFSQGASRLLQRPWPSWLGQVSFSLYLIHWPVILTAFYIVAPRIGAGPALILAFPMVLLAAHGMERWVERPTHNLGKWCARRLDPPPAVDLKTGEVGPGRGRPGAA</sequence>
<feature type="domain" description="Acyltransferase 3" evidence="2">
    <location>
        <begin position="10"/>
        <end position="346"/>
    </location>
</feature>
<keyword evidence="1" id="KW-1133">Transmembrane helix</keyword>
<dbReference type="EC" id="2.3.-.-" evidence="3"/>
<proteinExistence type="predicted"/>
<gene>
    <name evidence="3" type="ORF">ABEG18_05215</name>
</gene>
<keyword evidence="3" id="KW-0808">Transferase</keyword>
<dbReference type="RefSeq" id="WP_406857036.1">
    <property type="nucleotide sequence ID" value="NZ_CP157484.1"/>
</dbReference>
<feature type="transmembrane region" description="Helical" evidence="1">
    <location>
        <begin position="12"/>
        <end position="30"/>
    </location>
</feature>
<dbReference type="AlphaFoldDB" id="A0AAU7JIR9"/>
<organism evidence="3">
    <name type="scientific">Alsobacter sp. KACC 23698</name>
    <dbReference type="NCBI Taxonomy" id="3149229"/>
    <lineage>
        <taxon>Bacteria</taxon>
        <taxon>Pseudomonadati</taxon>
        <taxon>Pseudomonadota</taxon>
        <taxon>Alphaproteobacteria</taxon>
        <taxon>Hyphomicrobiales</taxon>
        <taxon>Alsobacteraceae</taxon>
        <taxon>Alsobacter</taxon>
    </lineage>
</organism>
<feature type="transmembrane region" description="Helical" evidence="1">
    <location>
        <begin position="333"/>
        <end position="351"/>
    </location>
</feature>
<feature type="transmembrane region" description="Helical" evidence="1">
    <location>
        <begin position="208"/>
        <end position="230"/>
    </location>
</feature>
<accession>A0AAU7JIR9</accession>